<dbReference type="InterPro" id="IPR016181">
    <property type="entry name" value="Acyl_CoA_acyltransferase"/>
</dbReference>
<protein>
    <submittedName>
        <fullName evidence="3">Acetyltransferase involved in cellulose biosynthesis, CelD/BcsL family</fullName>
    </submittedName>
</protein>
<dbReference type="InterPro" id="IPR038740">
    <property type="entry name" value="BioF2-like_GNAT_dom"/>
</dbReference>
<accession>A0A1G6BXT4</accession>
<evidence type="ECO:0000256" key="1">
    <source>
        <dbReference type="SAM" id="MobiDB-lite"/>
    </source>
</evidence>
<feature type="domain" description="BioF2-like acetyltransferase" evidence="2">
    <location>
        <begin position="196"/>
        <end position="332"/>
    </location>
</feature>
<dbReference type="RefSeq" id="WP_090876240.1">
    <property type="nucleotide sequence ID" value="NZ_FMXQ01000003.1"/>
</dbReference>
<keyword evidence="4" id="KW-1185">Reference proteome</keyword>
<evidence type="ECO:0000313" key="3">
    <source>
        <dbReference type="EMBL" id="SDB25451.1"/>
    </source>
</evidence>
<sequence>MSEIGFPASPLSRRPPGERRNRARRPADSLSTLSPAEATASIDGWRDLATRSAEANVFFHPGFLLPAIDHLDPTVAVATVRGGDGDLVALAPMVSARLGKIAPATRIWVHDYGPLGSPLVDPSMLDTAAAGMIRCAGAGSLVIPDLPLAGPVATALIEAATRAGRPCEIVDEHARAVLNRRSDGPADSRALLPTGRRKELARQMRRLGDLGAVTIETATDHDRVRARFEEFLVLEMDSWKGEAGTALASRAATAAFAREVVFNRSERGTVRIVSIRLGDKPVAIVVCFVAGATAYTWKIAHDARFARYSPGAQLMLEAGDSLLADPAIASVDSCASANHPMIDALWRDRIALGTLVVGPVGGGPLYRIGLAACRGEIAARATARTLRARLKQTHGARRP</sequence>
<organism evidence="3 4">
    <name type="scientific">Bauldia litoralis</name>
    <dbReference type="NCBI Taxonomy" id="665467"/>
    <lineage>
        <taxon>Bacteria</taxon>
        <taxon>Pseudomonadati</taxon>
        <taxon>Pseudomonadota</taxon>
        <taxon>Alphaproteobacteria</taxon>
        <taxon>Hyphomicrobiales</taxon>
        <taxon>Kaistiaceae</taxon>
        <taxon>Bauldia</taxon>
    </lineage>
</organism>
<dbReference type="EMBL" id="FMXQ01000003">
    <property type="protein sequence ID" value="SDB25451.1"/>
    <property type="molecule type" value="Genomic_DNA"/>
</dbReference>
<reference evidence="3 4" key="1">
    <citation type="submission" date="2016-10" db="EMBL/GenBank/DDBJ databases">
        <authorList>
            <person name="de Groot N.N."/>
        </authorList>
    </citation>
    <scope>NUCLEOTIDE SEQUENCE [LARGE SCALE GENOMIC DNA]</scope>
    <source>
        <strain evidence="3 4">ATCC 35022</strain>
    </source>
</reference>
<dbReference type="GO" id="GO:0016740">
    <property type="term" value="F:transferase activity"/>
    <property type="evidence" value="ECO:0007669"/>
    <property type="project" value="UniProtKB-KW"/>
</dbReference>
<feature type="region of interest" description="Disordered" evidence="1">
    <location>
        <begin position="1"/>
        <end position="35"/>
    </location>
</feature>
<gene>
    <name evidence="3" type="ORF">SAMN02982931_01983</name>
</gene>
<dbReference type="OrthoDB" id="213519at2"/>
<dbReference type="Pfam" id="PF13480">
    <property type="entry name" value="Acetyltransf_6"/>
    <property type="match status" value="1"/>
</dbReference>
<dbReference type="SUPFAM" id="SSF55729">
    <property type="entry name" value="Acyl-CoA N-acyltransferases (Nat)"/>
    <property type="match status" value="1"/>
</dbReference>
<dbReference type="AlphaFoldDB" id="A0A1G6BXT4"/>
<name>A0A1G6BXT4_9HYPH</name>
<evidence type="ECO:0000259" key="2">
    <source>
        <dbReference type="Pfam" id="PF13480"/>
    </source>
</evidence>
<dbReference type="STRING" id="665467.SAMN02982931_01983"/>
<keyword evidence="3" id="KW-0808">Transferase</keyword>
<dbReference type="Proteomes" id="UP000199071">
    <property type="component" value="Unassembled WGS sequence"/>
</dbReference>
<evidence type="ECO:0000313" key="4">
    <source>
        <dbReference type="Proteomes" id="UP000199071"/>
    </source>
</evidence>
<proteinExistence type="predicted"/>